<evidence type="ECO:0000256" key="1">
    <source>
        <dbReference type="ARBA" id="ARBA00022452"/>
    </source>
</evidence>
<evidence type="ECO:0000313" key="9">
    <source>
        <dbReference type="Proteomes" id="UP000095546"/>
    </source>
</evidence>
<evidence type="ECO:0000313" key="8">
    <source>
        <dbReference type="EMBL" id="CUN53960.1"/>
    </source>
</evidence>
<feature type="domain" description="Haemolysin activator HlyB C-terminal" evidence="6">
    <location>
        <begin position="232"/>
        <end position="522"/>
    </location>
</feature>
<reference evidence="8 9" key="1">
    <citation type="submission" date="2015-09" db="EMBL/GenBank/DDBJ databases">
        <authorList>
            <consortium name="Pathogen Informatics"/>
        </authorList>
    </citation>
    <scope>NUCLEOTIDE SEQUENCE [LARGE SCALE GENOMIC DNA]</scope>
    <source>
        <strain evidence="8 9">2789STDY5608828</strain>
    </source>
</reference>
<dbReference type="Pfam" id="PF03865">
    <property type="entry name" value="ShlB"/>
    <property type="match status" value="1"/>
</dbReference>
<dbReference type="RefSeq" id="WP_055160737.1">
    <property type="nucleotide sequence ID" value="NZ_CABIWZ010000002.1"/>
</dbReference>
<accession>A0A173XRR5</accession>
<feature type="domain" description="Polypeptide-transport-associated ShlB-type" evidence="7">
    <location>
        <begin position="96"/>
        <end position="171"/>
    </location>
</feature>
<keyword evidence="5" id="KW-0732">Signal</keyword>
<gene>
    <name evidence="8" type="primary">hxuB_1</name>
    <name evidence="8" type="ORF">ERS852385_00723</name>
</gene>
<evidence type="ECO:0000256" key="2">
    <source>
        <dbReference type="ARBA" id="ARBA00022692"/>
    </source>
</evidence>
<dbReference type="Pfam" id="PF08479">
    <property type="entry name" value="POTRA_2"/>
    <property type="match status" value="1"/>
</dbReference>
<dbReference type="STRING" id="187979.ERS852385_00723"/>
<dbReference type="GO" id="GO:0008320">
    <property type="term" value="F:protein transmembrane transporter activity"/>
    <property type="evidence" value="ECO:0007669"/>
    <property type="project" value="TreeGrafter"/>
</dbReference>
<evidence type="ECO:0000259" key="6">
    <source>
        <dbReference type="Pfam" id="PF03865"/>
    </source>
</evidence>
<keyword evidence="1" id="KW-0472">Membrane</keyword>
<feature type="region of interest" description="Disordered" evidence="4">
    <location>
        <begin position="34"/>
        <end position="53"/>
    </location>
</feature>
<dbReference type="PANTHER" id="PTHR34597">
    <property type="entry name" value="SLR1661 PROTEIN"/>
    <property type="match status" value="1"/>
</dbReference>
<dbReference type="Proteomes" id="UP000095546">
    <property type="component" value="Unassembled WGS sequence"/>
</dbReference>
<keyword evidence="1" id="KW-1134">Transmembrane beta strand</keyword>
<keyword evidence="3" id="KW-0998">Cell outer membrane</keyword>
<dbReference type="eggNOG" id="COG2831">
    <property type="taxonomic scope" value="Bacteria"/>
</dbReference>
<dbReference type="GO" id="GO:0098046">
    <property type="term" value="C:type V protein secretion system complex"/>
    <property type="evidence" value="ECO:0007669"/>
    <property type="project" value="TreeGrafter"/>
</dbReference>
<evidence type="ECO:0000256" key="5">
    <source>
        <dbReference type="SAM" id="SignalP"/>
    </source>
</evidence>
<dbReference type="OrthoDB" id="290122at2"/>
<feature type="chain" id="PRO_5008015618" evidence="5">
    <location>
        <begin position="34"/>
        <end position="560"/>
    </location>
</feature>
<feature type="signal peptide" evidence="5">
    <location>
        <begin position="1"/>
        <end position="33"/>
    </location>
</feature>
<keyword evidence="2" id="KW-0812">Transmembrane</keyword>
<dbReference type="InterPro" id="IPR013686">
    <property type="entry name" value="Polypept-transport_assoc_ShlB"/>
</dbReference>
<dbReference type="InterPro" id="IPR005565">
    <property type="entry name" value="Hemolysn_activator_HlyB_C"/>
</dbReference>
<dbReference type="InterPro" id="IPR051544">
    <property type="entry name" value="TPS_OM_transporter"/>
</dbReference>
<dbReference type="Gene3D" id="2.40.160.50">
    <property type="entry name" value="membrane protein fhac: a member of the omp85/tpsb transporter family"/>
    <property type="match status" value="1"/>
</dbReference>
<dbReference type="GO" id="GO:0046819">
    <property type="term" value="P:protein secretion by the type V secretion system"/>
    <property type="evidence" value="ECO:0007669"/>
    <property type="project" value="TreeGrafter"/>
</dbReference>
<dbReference type="Gene3D" id="3.10.20.310">
    <property type="entry name" value="membrane protein fhac"/>
    <property type="match status" value="1"/>
</dbReference>
<evidence type="ECO:0000256" key="3">
    <source>
        <dbReference type="ARBA" id="ARBA00023237"/>
    </source>
</evidence>
<organism evidence="8 9">
    <name type="scientific">Mitsuokella jalaludinii</name>
    <dbReference type="NCBI Taxonomy" id="187979"/>
    <lineage>
        <taxon>Bacteria</taxon>
        <taxon>Bacillati</taxon>
        <taxon>Bacillota</taxon>
        <taxon>Negativicutes</taxon>
        <taxon>Selenomonadales</taxon>
        <taxon>Selenomonadaceae</taxon>
        <taxon>Mitsuokella</taxon>
    </lineage>
</organism>
<sequence>MIHPSHNRAAMRAHGRCALVLAVLLALPMAAEAAPDGTEPPAARPAGYNDSGAQLSRTRQYLEEQQARERLAKENNTAGVEGADVPEAQQGGNISFPLKKIEWGASSVLTDDELQQLAAPYVGHEVKLADLYTLINQINALYQKRGYMTCRAFLGPQTIHDGVVKIELIEGRTGQVSLTDNRTTREDYVRHRLSLKKGEVANIHDLNEELLRFNATNDAQLHIVMKAGAEVGTTDYVIAVREPQLYQFGIVADNAGNKSSGLYRGGFFWQDRSLTGNRDVLFLSTMASQGTKSFAAGYTAPLDRMGSKIGVNYTTNSVHITDGALEPLEVRGHSYAYDLFVTNPVVTSETVRSEIGLDYGYQHSRTDFLGMPWVDDTVQTLQAFYDQLDYGRSTIWYQKHAYAIGKAQTMQGDRNFGKYNMNGLFRKHFAHGQSWTMRVDGQLSSTQYLPSAEMFYIGGMYSVRGYTESLLGGDGGLSMGLEYSVPVTKGLEAYLFLDGGRVWGSSAFGDRSLAGTGFGLKGSLGAHAYLNVGLGFPLIRTVNEVEQSRARVHFSFNSQF</sequence>
<protein>
    <submittedName>
        <fullName evidence="8">Heme/hemopexin transporter protein huxB</fullName>
    </submittedName>
</protein>
<evidence type="ECO:0000256" key="4">
    <source>
        <dbReference type="SAM" id="MobiDB-lite"/>
    </source>
</evidence>
<dbReference type="PANTHER" id="PTHR34597:SF1">
    <property type="entry name" value="HEME_HEMOPEXIN TRANSPORTER PROTEIN HUXB"/>
    <property type="match status" value="1"/>
</dbReference>
<keyword evidence="9" id="KW-1185">Reference proteome</keyword>
<evidence type="ECO:0000259" key="7">
    <source>
        <dbReference type="Pfam" id="PF08479"/>
    </source>
</evidence>
<name>A0A173XRR5_9FIRM</name>
<dbReference type="EMBL" id="CYYU01000002">
    <property type="protein sequence ID" value="CUN53960.1"/>
    <property type="molecule type" value="Genomic_DNA"/>
</dbReference>
<dbReference type="AlphaFoldDB" id="A0A173XRR5"/>
<proteinExistence type="predicted"/>